<dbReference type="SUPFAM" id="SSF55781">
    <property type="entry name" value="GAF domain-like"/>
    <property type="match status" value="1"/>
</dbReference>
<dbReference type="PANTHER" id="PTHR30136">
    <property type="entry name" value="HELIX-TURN-HELIX TRANSCRIPTIONAL REGULATOR, ICLR FAMILY"/>
    <property type="match status" value="1"/>
</dbReference>
<dbReference type="Pfam" id="PF09339">
    <property type="entry name" value="HTH_IclR"/>
    <property type="match status" value="1"/>
</dbReference>
<dbReference type="PROSITE" id="PS51078">
    <property type="entry name" value="ICLR_ED"/>
    <property type="match status" value="1"/>
</dbReference>
<dbReference type="Gene3D" id="1.10.10.10">
    <property type="entry name" value="Winged helix-like DNA-binding domain superfamily/Winged helix DNA-binding domain"/>
    <property type="match status" value="1"/>
</dbReference>
<feature type="domain" description="IclR-ED" evidence="5">
    <location>
        <begin position="60"/>
        <end position="221"/>
    </location>
</feature>
<keyword evidence="3" id="KW-0804">Transcription</keyword>
<dbReference type="Gene3D" id="3.30.450.40">
    <property type="match status" value="2"/>
</dbReference>
<gene>
    <name evidence="6" type="ORF">EOI86_23000</name>
</gene>
<dbReference type="Proteomes" id="UP000287447">
    <property type="component" value="Unassembled WGS sequence"/>
</dbReference>
<dbReference type="InterPro" id="IPR036388">
    <property type="entry name" value="WH-like_DNA-bd_sf"/>
</dbReference>
<sequence length="225" mass="25071">MDRAISIISSLQGSSLPLNLSEISRATDLYKSTILRILQSLQDAGYVVKVDDTKYALGPTIMQLGMAYDRANPLKHLFMPVMQRLVDSGTESPSFHIRQTAEERICLFRIDSTHSTLDRVQVGDRLPMRRGAAGKVLLAFGDDKATGDEMDQIRRDCFATSMGERDKFCAGFAAPVFTDRDRILGALSFSGPKERFGPTDIERMKEPMMSAVRELTDKLGGRYPI</sequence>
<dbReference type="InterPro" id="IPR011991">
    <property type="entry name" value="ArsR-like_HTH"/>
</dbReference>
<dbReference type="GO" id="GO:0045892">
    <property type="term" value="P:negative regulation of DNA-templated transcription"/>
    <property type="evidence" value="ECO:0007669"/>
    <property type="project" value="TreeGrafter"/>
</dbReference>
<organism evidence="6 7">
    <name type="scientific">Hwanghaeella grinnelliae</name>
    <dbReference type="NCBI Taxonomy" id="2500179"/>
    <lineage>
        <taxon>Bacteria</taxon>
        <taxon>Pseudomonadati</taxon>
        <taxon>Pseudomonadota</taxon>
        <taxon>Alphaproteobacteria</taxon>
        <taxon>Rhodospirillales</taxon>
        <taxon>Rhodospirillaceae</taxon>
        <taxon>Hwanghaeella</taxon>
    </lineage>
</organism>
<evidence type="ECO:0000256" key="2">
    <source>
        <dbReference type="ARBA" id="ARBA00023125"/>
    </source>
</evidence>
<dbReference type="Pfam" id="PF01614">
    <property type="entry name" value="IclR_C"/>
    <property type="match status" value="2"/>
</dbReference>
<dbReference type="InterPro" id="IPR014757">
    <property type="entry name" value="Tscrpt_reg_IclR_C"/>
</dbReference>
<dbReference type="OrthoDB" id="6166718at2"/>
<dbReference type="PANTHER" id="PTHR30136:SF39">
    <property type="entry name" value="TRANSCRIPTIONAL REGULATORY PROTEIN"/>
    <property type="match status" value="1"/>
</dbReference>
<dbReference type="InterPro" id="IPR036390">
    <property type="entry name" value="WH_DNA-bd_sf"/>
</dbReference>
<dbReference type="AlphaFoldDB" id="A0A3S3ULT9"/>
<evidence type="ECO:0000259" key="4">
    <source>
        <dbReference type="PROSITE" id="PS51077"/>
    </source>
</evidence>
<name>A0A3S3ULT9_9PROT</name>
<evidence type="ECO:0000313" key="7">
    <source>
        <dbReference type="Proteomes" id="UP000287447"/>
    </source>
</evidence>
<evidence type="ECO:0000256" key="3">
    <source>
        <dbReference type="ARBA" id="ARBA00023163"/>
    </source>
</evidence>
<reference evidence="7" key="1">
    <citation type="submission" date="2019-01" db="EMBL/GenBank/DDBJ databases">
        <title>Gri0909 isolated from a small marine red alga.</title>
        <authorList>
            <person name="Kim J."/>
            <person name="Jeong S.E."/>
            <person name="Jeon C.O."/>
        </authorList>
    </citation>
    <scope>NUCLEOTIDE SEQUENCE [LARGE SCALE GENOMIC DNA]</scope>
    <source>
        <strain evidence="7">Gri0909</strain>
    </source>
</reference>
<keyword evidence="2" id="KW-0238">DNA-binding</keyword>
<dbReference type="InterPro" id="IPR029016">
    <property type="entry name" value="GAF-like_dom_sf"/>
</dbReference>
<dbReference type="GO" id="GO:0003700">
    <property type="term" value="F:DNA-binding transcription factor activity"/>
    <property type="evidence" value="ECO:0007669"/>
    <property type="project" value="TreeGrafter"/>
</dbReference>
<dbReference type="SMART" id="SM00346">
    <property type="entry name" value="HTH_ICLR"/>
    <property type="match status" value="1"/>
</dbReference>
<dbReference type="EMBL" id="SADE01000004">
    <property type="protein sequence ID" value="RVU34276.1"/>
    <property type="molecule type" value="Genomic_DNA"/>
</dbReference>
<protein>
    <submittedName>
        <fullName evidence="6">IclR family transcriptional regulator</fullName>
    </submittedName>
</protein>
<evidence type="ECO:0000256" key="1">
    <source>
        <dbReference type="ARBA" id="ARBA00023015"/>
    </source>
</evidence>
<keyword evidence="1" id="KW-0805">Transcription regulation</keyword>
<dbReference type="GO" id="GO:0003677">
    <property type="term" value="F:DNA binding"/>
    <property type="evidence" value="ECO:0007669"/>
    <property type="project" value="UniProtKB-KW"/>
</dbReference>
<comment type="caution">
    <text evidence="6">The sequence shown here is derived from an EMBL/GenBank/DDBJ whole genome shotgun (WGS) entry which is preliminary data.</text>
</comment>
<evidence type="ECO:0000313" key="6">
    <source>
        <dbReference type="EMBL" id="RVU34276.1"/>
    </source>
</evidence>
<dbReference type="InterPro" id="IPR050707">
    <property type="entry name" value="HTH_MetabolicPath_Reg"/>
</dbReference>
<evidence type="ECO:0000259" key="5">
    <source>
        <dbReference type="PROSITE" id="PS51078"/>
    </source>
</evidence>
<dbReference type="InterPro" id="IPR005471">
    <property type="entry name" value="Tscrpt_reg_IclR_N"/>
</dbReference>
<feature type="domain" description="HTH iclR-type" evidence="4">
    <location>
        <begin position="1"/>
        <end position="59"/>
    </location>
</feature>
<keyword evidence="7" id="KW-1185">Reference proteome</keyword>
<dbReference type="PROSITE" id="PS51077">
    <property type="entry name" value="HTH_ICLR"/>
    <property type="match status" value="1"/>
</dbReference>
<proteinExistence type="predicted"/>
<dbReference type="SUPFAM" id="SSF46785">
    <property type="entry name" value="Winged helix' DNA-binding domain"/>
    <property type="match status" value="1"/>
</dbReference>
<accession>A0A3S3ULT9</accession>
<dbReference type="CDD" id="cd00090">
    <property type="entry name" value="HTH_ARSR"/>
    <property type="match status" value="1"/>
</dbReference>